<feature type="transmembrane region" description="Helical" evidence="2">
    <location>
        <begin position="59"/>
        <end position="79"/>
    </location>
</feature>
<evidence type="ECO:0000256" key="2">
    <source>
        <dbReference type="SAM" id="Phobius"/>
    </source>
</evidence>
<name>A0A2D0N2T7_FLAN2</name>
<comment type="caution">
    <text evidence="3">The sequence shown here is derived from an EMBL/GenBank/DDBJ whole genome shotgun (WGS) entry which is preliminary data.</text>
</comment>
<dbReference type="Proteomes" id="UP000223913">
    <property type="component" value="Unassembled WGS sequence"/>
</dbReference>
<keyword evidence="4" id="KW-1185">Reference proteome</keyword>
<dbReference type="InterPro" id="IPR023124">
    <property type="entry name" value="DUF3239_dom_sf"/>
</dbReference>
<sequence>MSDFSDDQPHKGLFFDGQAQPTVPGKMQVNYFQWIKMNPSRSLKALGSVAVSLFLMLKVHWIFGLIFLGALLYNVWYWATVYNRFKGGDVNPGRVISLDPVLVAVASDMTKGYGRFPVLKIVETRLPKEDLVPGKLIPTVALYNDNPHGYPFWAEFHPVPVAHGITDRKRMAELLAHFAPAEIQLIDQYLDKVGTNGPGIYKIDPAASNWSGFSHVDIAKGINMEGPRDERPEQPDYSEDELV</sequence>
<feature type="region of interest" description="Disordered" evidence="1">
    <location>
        <begin position="223"/>
        <end position="243"/>
    </location>
</feature>
<evidence type="ECO:0000256" key="1">
    <source>
        <dbReference type="SAM" id="MobiDB-lite"/>
    </source>
</evidence>
<accession>A0A2D0N2T7</accession>
<protein>
    <recommendedName>
        <fullName evidence="5">DUF3239 domain-containing protein</fullName>
    </recommendedName>
</protein>
<keyword evidence="2" id="KW-0812">Transmembrane</keyword>
<keyword evidence="2" id="KW-1133">Transmembrane helix</keyword>
<organism evidence="3 4">
    <name type="scientific">Flavilitoribacter nigricans (strain ATCC 23147 / DSM 23189 / NBRC 102662 / NCIMB 1420 / SS-2)</name>
    <name type="common">Lewinella nigricans</name>
    <dbReference type="NCBI Taxonomy" id="1122177"/>
    <lineage>
        <taxon>Bacteria</taxon>
        <taxon>Pseudomonadati</taxon>
        <taxon>Bacteroidota</taxon>
        <taxon>Saprospiria</taxon>
        <taxon>Saprospirales</taxon>
        <taxon>Lewinellaceae</taxon>
        <taxon>Flavilitoribacter</taxon>
    </lineage>
</organism>
<reference evidence="3 4" key="1">
    <citation type="submission" date="2017-10" db="EMBL/GenBank/DDBJ databases">
        <title>The draft genome sequence of Lewinella nigricans NBRC 102662.</title>
        <authorList>
            <person name="Wang K."/>
        </authorList>
    </citation>
    <scope>NUCLEOTIDE SEQUENCE [LARGE SCALE GENOMIC DNA]</scope>
    <source>
        <strain evidence="3 4">NBRC 102662</strain>
    </source>
</reference>
<keyword evidence="2" id="KW-0472">Membrane</keyword>
<dbReference type="AlphaFoldDB" id="A0A2D0N2T7"/>
<evidence type="ECO:0008006" key="5">
    <source>
        <dbReference type="Google" id="ProtNLM"/>
    </source>
</evidence>
<dbReference type="EMBL" id="PDUD01000045">
    <property type="protein sequence ID" value="PHN02053.1"/>
    <property type="molecule type" value="Genomic_DNA"/>
</dbReference>
<dbReference type="RefSeq" id="WP_099154546.1">
    <property type="nucleotide sequence ID" value="NZ_PDUD01000045.1"/>
</dbReference>
<proteinExistence type="predicted"/>
<evidence type="ECO:0000313" key="4">
    <source>
        <dbReference type="Proteomes" id="UP000223913"/>
    </source>
</evidence>
<dbReference type="Gene3D" id="2.40.410.10">
    <property type="entry name" value="putative membrane protein from Corynebacterium diphtheriae superfamily"/>
    <property type="match status" value="1"/>
</dbReference>
<gene>
    <name evidence="3" type="ORF">CRP01_34020</name>
</gene>
<dbReference type="OrthoDB" id="1252449at2"/>
<evidence type="ECO:0000313" key="3">
    <source>
        <dbReference type="EMBL" id="PHN02053.1"/>
    </source>
</evidence>